<evidence type="ECO:0000313" key="5">
    <source>
        <dbReference type="Proteomes" id="UP000077315"/>
    </source>
</evidence>
<dbReference type="EMBL" id="KV440977">
    <property type="protein sequence ID" value="OAD75260.1"/>
    <property type="molecule type" value="Genomic_DNA"/>
</dbReference>
<dbReference type="PANTHER" id="PTHR12169">
    <property type="entry name" value="ATPASE N2B"/>
    <property type="match status" value="1"/>
</dbReference>
<dbReference type="GeneID" id="28994680"/>
<dbReference type="InterPro" id="IPR027417">
    <property type="entry name" value="P-loop_NTPase"/>
</dbReference>
<comment type="similarity">
    <text evidence="1">Belongs to the AFG1 ATPase family.</text>
</comment>
<dbReference type="AlphaFoldDB" id="A0A167N7V0"/>
<dbReference type="VEuPathDB" id="FungiDB:PHYBLDRAFT_158369"/>
<keyword evidence="3" id="KW-0067">ATP-binding</keyword>
<reference evidence="5" key="1">
    <citation type="submission" date="2015-06" db="EMBL/GenBank/DDBJ databases">
        <title>Expansion of signal transduction pathways in fungi by whole-genome duplication.</title>
        <authorList>
            <consortium name="DOE Joint Genome Institute"/>
            <person name="Corrochano L.M."/>
            <person name="Kuo A."/>
            <person name="Marcet-Houben M."/>
            <person name="Polaino S."/>
            <person name="Salamov A."/>
            <person name="Villalobos J.M."/>
            <person name="Alvarez M.I."/>
            <person name="Avalos J."/>
            <person name="Benito E.P."/>
            <person name="Benoit I."/>
            <person name="Burger G."/>
            <person name="Camino L.P."/>
            <person name="Canovas D."/>
            <person name="Cerda-Olmedo E."/>
            <person name="Cheng J.-F."/>
            <person name="Dominguez A."/>
            <person name="Elias M."/>
            <person name="Eslava A.P."/>
            <person name="Glaser F."/>
            <person name="Grimwood J."/>
            <person name="Gutierrez G."/>
            <person name="Heitman J."/>
            <person name="Henrissat B."/>
            <person name="Iturriaga E.A."/>
            <person name="Lang B.F."/>
            <person name="Lavin J.L."/>
            <person name="Lee S."/>
            <person name="Li W."/>
            <person name="Lindquist E."/>
            <person name="Lopez-Garcia S."/>
            <person name="Luque E.M."/>
            <person name="Marcos A.T."/>
            <person name="Martin J."/>
            <person name="McCluskey K."/>
            <person name="Medina H.R."/>
            <person name="Miralles-Duran A."/>
            <person name="Miyazaki A."/>
            <person name="Munoz-Torres E."/>
            <person name="Oguiza J.A."/>
            <person name="Ohm R."/>
            <person name="Olmedo M."/>
            <person name="Orejas M."/>
            <person name="Ortiz-Castellanos L."/>
            <person name="Pisabarro A.G."/>
            <person name="Rodriguez-Romero J."/>
            <person name="Ruiz-Herrera J."/>
            <person name="Ruiz-Vazquez R."/>
            <person name="Sanz C."/>
            <person name="Schackwitz W."/>
            <person name="Schmutz J."/>
            <person name="Shahriari M."/>
            <person name="Shelest E."/>
            <person name="Silva-Franco F."/>
            <person name="Soanes D."/>
            <person name="Syed K."/>
            <person name="Tagua V.G."/>
            <person name="Talbot N.J."/>
            <person name="Thon M."/>
            <person name="De vries R.P."/>
            <person name="Wiebenga A."/>
            <person name="Yadav J.S."/>
            <person name="Braun E.L."/>
            <person name="Baker S."/>
            <person name="Garre V."/>
            <person name="Horwitz B."/>
            <person name="Torres-Martinez S."/>
            <person name="Idnurm A."/>
            <person name="Herrera-Estrella A."/>
            <person name="Gabaldon T."/>
            <person name="Grigoriev I.V."/>
        </authorList>
    </citation>
    <scope>NUCLEOTIDE SEQUENCE [LARGE SCALE GENOMIC DNA]</scope>
    <source>
        <strain evidence="5">NRRL 1555(-)</strain>
    </source>
</reference>
<dbReference type="STRING" id="763407.A0A167N7V0"/>
<dbReference type="Pfam" id="PF03969">
    <property type="entry name" value="AFG1_ATPase"/>
    <property type="match status" value="1"/>
</dbReference>
<name>A0A167N7V0_PHYB8</name>
<accession>A0A167N7V0</accession>
<dbReference type="GO" id="GO:0005739">
    <property type="term" value="C:mitochondrion"/>
    <property type="evidence" value="ECO:0007669"/>
    <property type="project" value="TreeGrafter"/>
</dbReference>
<organism evidence="4 5">
    <name type="scientific">Phycomyces blakesleeanus (strain ATCC 8743b / DSM 1359 / FGSC 10004 / NBRC 33097 / NRRL 1555)</name>
    <dbReference type="NCBI Taxonomy" id="763407"/>
    <lineage>
        <taxon>Eukaryota</taxon>
        <taxon>Fungi</taxon>
        <taxon>Fungi incertae sedis</taxon>
        <taxon>Mucoromycota</taxon>
        <taxon>Mucoromycotina</taxon>
        <taxon>Mucoromycetes</taxon>
        <taxon>Mucorales</taxon>
        <taxon>Phycomycetaceae</taxon>
        <taxon>Phycomyces</taxon>
    </lineage>
</organism>
<dbReference type="GO" id="GO:0016887">
    <property type="term" value="F:ATP hydrolysis activity"/>
    <property type="evidence" value="ECO:0007669"/>
    <property type="project" value="InterPro"/>
</dbReference>
<sequence length="445" mass="50852">MQSTTATTTTTTTNPTPCQKVDLEVSPLVRYDAIVSQGKVRLDNHQRSIIKHLDRLWRDLKQYSPQPAAISILADENTHNGVFSSFSKWFNSAKQNKDEDPSASTAWSPKSMYIYGDVGTGKTMVMDLFFDTLPITRKRRVHFHAFMLDIHARIHRIKTENPKLANPLAPIADDLLNDAYVLCFDEFQVTDIADAMILRKLFSELFARGIVLVTTSNRHPTELYKNGIQRQSFLPCIDLLLERCQVLSLDSGTDYRKIDRATSHVYFHPLNQNTLEQINAITRKLTHNKPMTPMKIDFLSRSLVIPHQADGVARVRFEDVCARSLSAADYLEIVKRFHTIILTDIPKMTMKHRAEARRFITFIDAMYESKVTLIASAENSIMEIFDAEQGEDEMDSGMRMMMDALDMTDISSPLFSGQEEAFAFQRALSRLVQMQSKEWVNKELS</sequence>
<dbReference type="NCBIfam" id="NF040713">
    <property type="entry name" value="ZapE"/>
    <property type="match status" value="1"/>
</dbReference>
<dbReference type="OrthoDB" id="548867at2759"/>
<dbReference type="Gene3D" id="3.40.50.300">
    <property type="entry name" value="P-loop containing nucleotide triphosphate hydrolases"/>
    <property type="match status" value="1"/>
</dbReference>
<keyword evidence="5" id="KW-1185">Reference proteome</keyword>
<dbReference type="Proteomes" id="UP000077315">
    <property type="component" value="Unassembled WGS sequence"/>
</dbReference>
<keyword evidence="2" id="KW-0547">Nucleotide-binding</keyword>
<dbReference type="InParanoid" id="A0A167N7V0"/>
<dbReference type="RefSeq" id="XP_018293300.1">
    <property type="nucleotide sequence ID" value="XM_018433774.1"/>
</dbReference>
<dbReference type="PANTHER" id="PTHR12169:SF6">
    <property type="entry name" value="AFG1-LIKE ATPASE"/>
    <property type="match status" value="1"/>
</dbReference>
<dbReference type="InterPro" id="IPR005654">
    <property type="entry name" value="ATPase_AFG1-like"/>
</dbReference>
<evidence type="ECO:0000313" key="4">
    <source>
        <dbReference type="EMBL" id="OAD75260.1"/>
    </source>
</evidence>
<dbReference type="FunCoup" id="A0A167N7V0">
    <property type="interactions" value="502"/>
</dbReference>
<evidence type="ECO:0000256" key="1">
    <source>
        <dbReference type="ARBA" id="ARBA00010322"/>
    </source>
</evidence>
<evidence type="ECO:0008006" key="6">
    <source>
        <dbReference type="Google" id="ProtNLM"/>
    </source>
</evidence>
<dbReference type="GO" id="GO:0005524">
    <property type="term" value="F:ATP binding"/>
    <property type="evidence" value="ECO:0007669"/>
    <property type="project" value="UniProtKB-KW"/>
</dbReference>
<proteinExistence type="inferred from homology"/>
<gene>
    <name evidence="4" type="ORF">PHYBLDRAFT_158369</name>
</gene>
<evidence type="ECO:0000256" key="2">
    <source>
        <dbReference type="ARBA" id="ARBA00022741"/>
    </source>
</evidence>
<dbReference type="SUPFAM" id="SSF52540">
    <property type="entry name" value="P-loop containing nucleoside triphosphate hydrolases"/>
    <property type="match status" value="1"/>
</dbReference>
<protein>
    <recommendedName>
        <fullName evidence="6">AAA+ ATPase domain-containing protein</fullName>
    </recommendedName>
</protein>
<evidence type="ECO:0000256" key="3">
    <source>
        <dbReference type="ARBA" id="ARBA00022840"/>
    </source>
</evidence>